<dbReference type="WBParaSite" id="maker-uti_cns_0003072-snap-gene-0.7-mRNA-1">
    <property type="protein sequence ID" value="maker-uti_cns_0003072-snap-gene-0.7-mRNA-1"/>
    <property type="gene ID" value="maker-uti_cns_0003072-snap-gene-0.7"/>
</dbReference>
<feature type="compositionally biased region" description="Low complexity" evidence="1">
    <location>
        <begin position="118"/>
        <end position="130"/>
    </location>
</feature>
<keyword evidence="2" id="KW-1185">Reference proteome</keyword>
<evidence type="ECO:0000313" key="3">
    <source>
        <dbReference type="WBParaSite" id="maker-uti_cns_0003072-snap-gene-0.7-mRNA-1"/>
    </source>
</evidence>
<sequence length="165" mass="18350">TRQLDSKSACITHHLCILVQGEAELYHPIAQEPPLRDGGCRFGHLSGRHRRGFFGIIKSSSVIKGAQELLSRCSGCHGSRRRRFVLIRASPPQLGGKGAAQNPIRAGLQRQLRHRPRQQPSAAAAAAAAAGHRQEEVRDQLQQFAEFFQHSKKQKSLRVQVEPRL</sequence>
<dbReference type="Proteomes" id="UP000095280">
    <property type="component" value="Unplaced"/>
</dbReference>
<reference evidence="3" key="1">
    <citation type="submission" date="2016-11" db="UniProtKB">
        <authorList>
            <consortium name="WormBaseParasite"/>
        </authorList>
    </citation>
    <scope>IDENTIFICATION</scope>
</reference>
<evidence type="ECO:0000256" key="1">
    <source>
        <dbReference type="SAM" id="MobiDB-lite"/>
    </source>
</evidence>
<name>A0A1I8GUN4_9PLAT</name>
<proteinExistence type="predicted"/>
<dbReference type="AlphaFoldDB" id="A0A1I8GUN4"/>
<organism evidence="2 3">
    <name type="scientific">Macrostomum lignano</name>
    <dbReference type="NCBI Taxonomy" id="282301"/>
    <lineage>
        <taxon>Eukaryota</taxon>
        <taxon>Metazoa</taxon>
        <taxon>Spiralia</taxon>
        <taxon>Lophotrochozoa</taxon>
        <taxon>Platyhelminthes</taxon>
        <taxon>Rhabditophora</taxon>
        <taxon>Macrostomorpha</taxon>
        <taxon>Macrostomida</taxon>
        <taxon>Macrostomidae</taxon>
        <taxon>Macrostomum</taxon>
    </lineage>
</organism>
<evidence type="ECO:0000313" key="2">
    <source>
        <dbReference type="Proteomes" id="UP000095280"/>
    </source>
</evidence>
<feature type="region of interest" description="Disordered" evidence="1">
    <location>
        <begin position="113"/>
        <end position="135"/>
    </location>
</feature>
<protein>
    <submittedName>
        <fullName evidence="3">Gag protein</fullName>
    </submittedName>
</protein>
<accession>A0A1I8GUN4</accession>